<organism evidence="4 5">
    <name type="scientific">Ceratocystis fimbriata CBS 114723</name>
    <dbReference type="NCBI Taxonomy" id="1035309"/>
    <lineage>
        <taxon>Eukaryota</taxon>
        <taxon>Fungi</taxon>
        <taxon>Dikarya</taxon>
        <taxon>Ascomycota</taxon>
        <taxon>Pezizomycotina</taxon>
        <taxon>Sordariomycetes</taxon>
        <taxon>Hypocreomycetidae</taxon>
        <taxon>Microascales</taxon>
        <taxon>Ceratocystidaceae</taxon>
        <taxon>Ceratocystis</taxon>
    </lineage>
</organism>
<dbReference type="InterPro" id="IPR002594">
    <property type="entry name" value="GH12"/>
</dbReference>
<keyword evidence="2" id="KW-0378">Hydrolase</keyword>
<proteinExistence type="inferred from homology"/>
<sequence>MISLRWIVNGAMMGLPVGVTLAVLFAVQPWDPSMGSGEGNRNGPWSGTDNKVITSTYCDKTVGITPPAKGLQYTFNPNQWGIDANTVGGLCMNVTANNNGTYATNTTAPLWSTTWSYTQGPDTQPVHAFPNAMIDKVLPDRLSDITTFNLIFGWSYGQGNETAETTDVTSLAANSLNANVAMDLFIDSDSTKAQNSSQAGYEIMVWFAAIGAATQPIGLSRGAVATETVGDVAFSLYTGQNFLGQNVLSWVPASAVEKIDTDVLPLVTKILSMTGDSYPSDTDYLGHLSIGSEAYYSDGFVTFSVSELAIDLRTK</sequence>
<reference evidence="4 5" key="1">
    <citation type="journal article" date="2013" name="Fungal Biol.">
        <title>Analysis of microsatellite markers in the genome of the plant pathogen Ceratocystis fimbriata.</title>
        <authorList>
            <person name="Simpson M.C."/>
            <person name="Wilken P.M."/>
            <person name="Coetzee M.P."/>
            <person name="Wingfield M.J."/>
            <person name="Wingfield B.D."/>
        </authorList>
    </citation>
    <scope>NUCLEOTIDE SEQUENCE [LARGE SCALE GENOMIC DNA]</scope>
    <source>
        <strain evidence="4 5">CBS 114723</strain>
    </source>
</reference>
<dbReference type="OrthoDB" id="89349at2759"/>
<protein>
    <submittedName>
        <fullName evidence="4">Xyloglucan-specific endo-beta-1,4-glucanase A</fullName>
    </submittedName>
</protein>
<dbReference type="Pfam" id="PF01670">
    <property type="entry name" value="Glyco_hydro_12"/>
    <property type="match status" value="1"/>
</dbReference>
<gene>
    <name evidence="4" type="primary">xgeA</name>
    <name evidence="4" type="ORF">CFIMG_000470RA</name>
</gene>
<dbReference type="SUPFAM" id="SSF49899">
    <property type="entry name" value="Concanavalin A-like lectins/glucanases"/>
    <property type="match status" value="1"/>
</dbReference>
<keyword evidence="2" id="KW-0624">Polysaccharide degradation</keyword>
<keyword evidence="3" id="KW-1133">Transmembrane helix</keyword>
<comment type="caution">
    <text evidence="4">The sequence shown here is derived from an EMBL/GenBank/DDBJ whole genome shotgun (WGS) entry which is preliminary data.</text>
</comment>
<keyword evidence="2" id="KW-0326">Glycosidase</keyword>
<keyword evidence="3" id="KW-0472">Membrane</keyword>
<accession>A0A2C5XJ02</accession>
<dbReference type="InterPro" id="IPR013319">
    <property type="entry name" value="GH11/12"/>
</dbReference>
<dbReference type="Gene3D" id="2.60.120.180">
    <property type="match status" value="1"/>
</dbReference>
<feature type="transmembrane region" description="Helical" evidence="3">
    <location>
        <begin position="6"/>
        <end position="27"/>
    </location>
</feature>
<dbReference type="PANTHER" id="PTHR34002:SF9">
    <property type="entry name" value="XYLOGLUCAN-SPECIFIC ENDO-BETA-1,4-GLUCANASE A"/>
    <property type="match status" value="1"/>
</dbReference>
<dbReference type="GO" id="GO:0008810">
    <property type="term" value="F:cellulase activity"/>
    <property type="evidence" value="ECO:0007669"/>
    <property type="project" value="InterPro"/>
</dbReference>
<evidence type="ECO:0000256" key="3">
    <source>
        <dbReference type="SAM" id="Phobius"/>
    </source>
</evidence>
<evidence type="ECO:0000256" key="1">
    <source>
        <dbReference type="ARBA" id="ARBA00005519"/>
    </source>
</evidence>
<comment type="similarity">
    <text evidence="1 2">Belongs to the glycosyl hydrolase 12 (cellulase H) family.</text>
</comment>
<evidence type="ECO:0000313" key="4">
    <source>
        <dbReference type="EMBL" id="PHH56205.1"/>
    </source>
</evidence>
<dbReference type="EMBL" id="APWK03000001">
    <property type="protein sequence ID" value="PHH56205.1"/>
    <property type="molecule type" value="Genomic_DNA"/>
</dbReference>
<dbReference type="GO" id="GO:0000272">
    <property type="term" value="P:polysaccharide catabolic process"/>
    <property type="evidence" value="ECO:0007669"/>
    <property type="project" value="UniProtKB-KW"/>
</dbReference>
<evidence type="ECO:0000313" key="5">
    <source>
        <dbReference type="Proteomes" id="UP000222788"/>
    </source>
</evidence>
<dbReference type="Proteomes" id="UP000222788">
    <property type="component" value="Unassembled WGS sequence"/>
</dbReference>
<dbReference type="AlphaFoldDB" id="A0A2C5XJ02"/>
<evidence type="ECO:0000256" key="2">
    <source>
        <dbReference type="RuleBase" id="RU361163"/>
    </source>
</evidence>
<dbReference type="PANTHER" id="PTHR34002">
    <property type="entry name" value="BLR1656 PROTEIN"/>
    <property type="match status" value="1"/>
</dbReference>
<dbReference type="STRING" id="1035309.A0A2C5XJ02"/>
<reference evidence="4 5" key="2">
    <citation type="journal article" date="2013" name="IMA Fungus">
        <title>IMA Genome-F 1: Ceratocystis fimbriata: Draft nuclear genome sequence for the plant pathogen, Ceratocystis fimbriata.</title>
        <authorList>
            <person name="Wilken P.M."/>
            <person name="Steenkamp E.T."/>
            <person name="Wingfield M.J."/>
            <person name="de Beer Z.W."/>
            <person name="Wingfield B.D."/>
        </authorList>
    </citation>
    <scope>NUCLEOTIDE SEQUENCE [LARGE SCALE GENOMIC DNA]</scope>
    <source>
        <strain evidence="4 5">CBS 114723</strain>
    </source>
</reference>
<dbReference type="InterPro" id="IPR013320">
    <property type="entry name" value="ConA-like_dom_sf"/>
</dbReference>
<name>A0A2C5XJ02_9PEZI</name>
<keyword evidence="5" id="KW-1185">Reference proteome</keyword>
<keyword evidence="3" id="KW-0812">Transmembrane</keyword>
<keyword evidence="2" id="KW-0119">Carbohydrate metabolism</keyword>